<dbReference type="InterPro" id="IPR011877">
    <property type="entry name" value="Ribokinase"/>
</dbReference>
<dbReference type="NCBIfam" id="NF008353">
    <property type="entry name" value="PRK11142.1"/>
    <property type="match status" value="1"/>
</dbReference>
<dbReference type="Proteomes" id="UP000218676">
    <property type="component" value="Chromosome 1"/>
</dbReference>
<dbReference type="UniPathway" id="UPA00916">
    <property type="reaction ID" value="UER00889"/>
</dbReference>
<proteinExistence type="inferred from homology"/>
<dbReference type="InterPro" id="IPR011611">
    <property type="entry name" value="PfkB_dom"/>
</dbReference>
<feature type="binding site" evidence="13">
    <location>
        <position position="278"/>
    </location>
    <ligand>
        <name>ATP</name>
        <dbReference type="ChEBI" id="CHEBI:30616"/>
    </ligand>
</feature>
<dbReference type="GO" id="GO:0019303">
    <property type="term" value="P:D-ribose catabolic process"/>
    <property type="evidence" value="ECO:0007669"/>
    <property type="project" value="UniProtKB-UniRule"/>
</dbReference>
<evidence type="ECO:0000256" key="6">
    <source>
        <dbReference type="ARBA" id="ARBA00022723"/>
    </source>
</evidence>
<evidence type="ECO:0000256" key="12">
    <source>
        <dbReference type="ARBA" id="ARBA00023277"/>
    </source>
</evidence>
<protein>
    <recommendedName>
        <fullName evidence="3 13">Ribokinase</fullName>
        <shortName evidence="13">RK</shortName>
        <ecNumber evidence="2 13">2.7.1.15</ecNumber>
    </recommendedName>
</protein>
<dbReference type="GO" id="GO:0005829">
    <property type="term" value="C:cytosol"/>
    <property type="evidence" value="ECO:0007669"/>
    <property type="project" value="TreeGrafter"/>
</dbReference>
<keyword evidence="8 13" id="KW-0418">Kinase</keyword>
<evidence type="ECO:0000256" key="4">
    <source>
        <dbReference type="ARBA" id="ARBA00022490"/>
    </source>
</evidence>
<evidence type="ECO:0000256" key="13">
    <source>
        <dbReference type="HAMAP-Rule" id="MF_01987"/>
    </source>
</evidence>
<evidence type="ECO:0000259" key="14">
    <source>
        <dbReference type="Pfam" id="PF00294"/>
    </source>
</evidence>
<feature type="binding site" evidence="13">
    <location>
        <position position="289"/>
    </location>
    <ligand>
        <name>K(+)</name>
        <dbReference type="ChEBI" id="CHEBI:29103"/>
    </ligand>
</feature>
<dbReference type="GO" id="GO:0005524">
    <property type="term" value="F:ATP binding"/>
    <property type="evidence" value="ECO:0007669"/>
    <property type="project" value="UniProtKB-UniRule"/>
</dbReference>
<comment type="similarity">
    <text evidence="1">Belongs to the carbohydrate kinase pfkB family.</text>
</comment>
<dbReference type="EMBL" id="AP018045">
    <property type="protein sequence ID" value="BAX53370.1"/>
    <property type="molecule type" value="Genomic_DNA"/>
</dbReference>
<evidence type="ECO:0000313" key="15">
    <source>
        <dbReference type="EMBL" id="BAX53370.1"/>
    </source>
</evidence>
<keyword evidence="5 13" id="KW-0808">Transferase</keyword>
<feature type="binding site" evidence="13">
    <location>
        <begin position="41"/>
        <end position="45"/>
    </location>
    <ligand>
        <name>substrate</name>
    </ligand>
</feature>
<feature type="binding site" evidence="13">
    <location>
        <position position="254"/>
    </location>
    <ligand>
        <name>substrate</name>
    </ligand>
</feature>
<keyword evidence="4 13" id="KW-0963">Cytoplasm</keyword>
<dbReference type="RefSeq" id="WP_086956974.1">
    <property type="nucleotide sequence ID" value="NZ_AP018045.1"/>
</dbReference>
<dbReference type="PROSITE" id="PS00584">
    <property type="entry name" value="PFKB_KINASES_2"/>
    <property type="match status" value="1"/>
</dbReference>
<keyword evidence="10 13" id="KW-0460">Magnesium</keyword>
<feature type="binding site" evidence="13">
    <location>
        <begin position="222"/>
        <end position="227"/>
    </location>
    <ligand>
        <name>ATP</name>
        <dbReference type="ChEBI" id="CHEBI:30616"/>
    </ligand>
</feature>
<evidence type="ECO:0000313" key="16">
    <source>
        <dbReference type="EMBL" id="QOD57502.1"/>
    </source>
</evidence>
<keyword evidence="12 13" id="KW-0119">Carbohydrate metabolism</keyword>
<comment type="catalytic activity">
    <reaction evidence="13">
        <text>D-ribose + ATP = D-ribose 5-phosphate + ADP + H(+)</text>
        <dbReference type="Rhea" id="RHEA:13697"/>
        <dbReference type="ChEBI" id="CHEBI:15378"/>
        <dbReference type="ChEBI" id="CHEBI:30616"/>
        <dbReference type="ChEBI" id="CHEBI:47013"/>
        <dbReference type="ChEBI" id="CHEBI:78346"/>
        <dbReference type="ChEBI" id="CHEBI:456216"/>
        <dbReference type="EC" id="2.7.1.15"/>
    </reaction>
</comment>
<evidence type="ECO:0000256" key="2">
    <source>
        <dbReference type="ARBA" id="ARBA00012035"/>
    </source>
</evidence>
<dbReference type="CDD" id="cd01174">
    <property type="entry name" value="ribokinase"/>
    <property type="match status" value="1"/>
</dbReference>
<evidence type="ECO:0000256" key="7">
    <source>
        <dbReference type="ARBA" id="ARBA00022741"/>
    </source>
</evidence>
<dbReference type="PANTHER" id="PTHR10584:SF166">
    <property type="entry name" value="RIBOKINASE"/>
    <property type="match status" value="1"/>
</dbReference>
<reference evidence="15" key="1">
    <citation type="journal article" date="2017" name="Genome Announc.">
        <title>Whole-Genome Sequence of Photobacterium damselae subsp. piscicida Strain 91-197, Isolated from Hybrid Striped Bass (Morone sp.) in the United States.</title>
        <authorList>
            <person name="Teru Y."/>
            <person name="Hikima J."/>
            <person name="Kono T."/>
            <person name="Sakai M."/>
            <person name="Takano T."/>
            <person name="Hawke J.P."/>
            <person name="Takeyama H."/>
            <person name="Aoki T."/>
        </authorList>
    </citation>
    <scope>NUCLEOTIDE SEQUENCE</scope>
    <source>
        <strain evidence="15">91-197</strain>
    </source>
</reference>
<keyword evidence="11 13" id="KW-0630">Potassium</keyword>
<reference evidence="17" key="2">
    <citation type="submission" date="2017-05" db="EMBL/GenBank/DDBJ databases">
        <title>Whole genome sequence of fish pathogenic bacteria, Photobacterium damselae subsp. piscicida, strain 91-197, isolated from hybrid striped bass (Morone sp.) in USA.</title>
        <authorList>
            <person name="Teru Y."/>
            <person name="Hikima J."/>
            <person name="Kono T."/>
            <person name="Sakai M."/>
            <person name="Takano T."/>
            <person name="Hawke J.P."/>
            <person name="Takeyama H."/>
            <person name="Aoki T."/>
        </authorList>
    </citation>
    <scope>NUCLEOTIDE SEQUENCE [LARGE SCALE GENOMIC DNA]</scope>
    <source>
        <strain evidence="17">91-197</strain>
    </source>
</reference>
<sequence length="307" mass="32639">MNQKKIVVLGSSSQDHTVQSSHLPQMGETVMGHRHIMASGGKGANQAVAAARLGAPVTFIACMGNDGFAHDTLPKFSEDGINTDHIHICDNENTGIALILVDDEGRNCISISPNANGRLNAEVVDSHAEVIRNTDYLLLQLETPQDGIDRAVELAKQANATVILNPAPARPLSDQLLSQLDLITPNETEAEILTGIKVVDEKTAEQAAQAFIAKGVKEVIITMGKQGAYLSRQSQGKLIPGHRVNATDTTAAGDTFNGALLVGLSQGDDLEEAILFAHKASAISVTRMGAQTSIPYLKELDAFDFVN</sequence>
<gene>
    <name evidence="13 16" type="primary">rbsK</name>
    <name evidence="16" type="ORF">IC627_06115</name>
    <name evidence="15" type="ORF">PDPUS_1_01996</name>
</gene>
<evidence type="ECO:0000256" key="11">
    <source>
        <dbReference type="ARBA" id="ARBA00022958"/>
    </source>
</evidence>
<feature type="active site" description="Proton acceptor" evidence="13">
    <location>
        <position position="254"/>
    </location>
</feature>
<dbReference type="SUPFAM" id="SSF53613">
    <property type="entry name" value="Ribokinase-like"/>
    <property type="match status" value="1"/>
</dbReference>
<evidence type="ECO:0000256" key="8">
    <source>
        <dbReference type="ARBA" id="ARBA00022777"/>
    </source>
</evidence>
<dbReference type="AlphaFoldDB" id="A0A1V1V3L2"/>
<comment type="cofactor">
    <cofactor evidence="13">
        <name>Mg(2+)</name>
        <dbReference type="ChEBI" id="CHEBI:18420"/>
    </cofactor>
    <text evidence="13">Requires a divalent cation, most likely magnesium in vivo, as an electrophilic catalyst to aid phosphoryl group transfer. It is the chelate of the metal and the nucleotide that is the actual substrate.</text>
</comment>
<comment type="pathway">
    <text evidence="13">Carbohydrate metabolism; D-ribose degradation; D-ribose 5-phosphate from beta-D-ribopyranose: step 2/2.</text>
</comment>
<feature type="binding site" evidence="13">
    <location>
        <position position="293"/>
    </location>
    <ligand>
        <name>K(+)</name>
        <dbReference type="ChEBI" id="CHEBI:29103"/>
    </ligand>
</feature>
<dbReference type="Proteomes" id="UP000516656">
    <property type="component" value="Chromosome 1"/>
</dbReference>
<comment type="function">
    <text evidence="13">Catalyzes the phosphorylation of ribose at O-5 in a reaction requiring ATP and magnesium. The resulting D-ribose-5-phosphate can then be used either for sythesis of nucleotides, histidine, and tryptophan, or as a component of the pentose phosphate pathway.</text>
</comment>
<comment type="subunit">
    <text evidence="13">Homodimer.</text>
</comment>
<evidence type="ECO:0000313" key="18">
    <source>
        <dbReference type="Proteomes" id="UP000516656"/>
    </source>
</evidence>
<dbReference type="GO" id="GO:0046872">
    <property type="term" value="F:metal ion binding"/>
    <property type="evidence" value="ECO:0007669"/>
    <property type="project" value="UniProtKB-KW"/>
</dbReference>
<feature type="binding site" evidence="13">
    <location>
        <position position="142"/>
    </location>
    <ligand>
        <name>substrate</name>
    </ligand>
</feature>
<evidence type="ECO:0000313" key="17">
    <source>
        <dbReference type="Proteomes" id="UP000218676"/>
    </source>
</evidence>
<feature type="binding site" evidence="13">
    <location>
        <position position="248"/>
    </location>
    <ligand>
        <name>K(+)</name>
        <dbReference type="ChEBI" id="CHEBI:29103"/>
    </ligand>
</feature>
<dbReference type="HAMAP" id="MF_01987">
    <property type="entry name" value="Ribokinase"/>
    <property type="match status" value="1"/>
</dbReference>
<dbReference type="EMBL" id="CP061854">
    <property type="protein sequence ID" value="QOD57502.1"/>
    <property type="molecule type" value="Genomic_DNA"/>
</dbReference>
<evidence type="ECO:0000256" key="5">
    <source>
        <dbReference type="ARBA" id="ARBA00022679"/>
    </source>
</evidence>
<feature type="domain" description="Carbohydrate kinase PfkB" evidence="14">
    <location>
        <begin position="4"/>
        <end position="295"/>
    </location>
</feature>
<name>A0A1V1V3L2_PHODP</name>
<reference evidence="16 18" key="3">
    <citation type="submission" date="2020-09" db="EMBL/GenBank/DDBJ databases">
        <title>Complete, closed and curated genome sequences of Photobacterium damselae subsp. piscicida isolates from Australia indicate localised evolution and additional plasmid-borne pathogenicity mechanisms.</title>
        <authorList>
            <person name="Baseggio L."/>
            <person name="Silayeva O."/>
            <person name="Buller N."/>
            <person name="Landos M."/>
            <person name="Engelstaedter J."/>
            <person name="Barnes A.C."/>
        </authorList>
    </citation>
    <scope>NUCLEOTIDE SEQUENCE [LARGE SCALE GENOMIC DNA]</scope>
    <source>
        <strain evidence="16 18">AS-16-0540-1</strain>
    </source>
</reference>
<evidence type="ECO:0000256" key="1">
    <source>
        <dbReference type="ARBA" id="ARBA00005380"/>
    </source>
</evidence>
<dbReference type="Pfam" id="PF00294">
    <property type="entry name" value="PfkB"/>
    <property type="match status" value="1"/>
</dbReference>
<keyword evidence="6 13" id="KW-0479">Metal-binding</keyword>
<evidence type="ECO:0000256" key="3">
    <source>
        <dbReference type="ARBA" id="ARBA00016943"/>
    </source>
</evidence>
<dbReference type="PRINTS" id="PR00990">
    <property type="entry name" value="RIBOKINASE"/>
</dbReference>
<feature type="binding site" evidence="13">
    <location>
        <position position="186"/>
    </location>
    <ligand>
        <name>ATP</name>
        <dbReference type="ChEBI" id="CHEBI:30616"/>
    </ligand>
</feature>
<dbReference type="GO" id="GO:0004747">
    <property type="term" value="F:ribokinase activity"/>
    <property type="evidence" value="ECO:0007669"/>
    <property type="project" value="UniProtKB-UniRule"/>
</dbReference>
<comment type="subcellular location">
    <subcellularLocation>
        <location evidence="13">Cytoplasm</location>
    </subcellularLocation>
</comment>
<evidence type="ECO:0000256" key="9">
    <source>
        <dbReference type="ARBA" id="ARBA00022840"/>
    </source>
</evidence>
<comment type="caution">
    <text evidence="13">Lacks conserved residue(s) required for the propagation of feature annotation.</text>
</comment>
<feature type="binding site" evidence="13">
    <location>
        <position position="287"/>
    </location>
    <ligand>
        <name>K(+)</name>
        <dbReference type="ChEBI" id="CHEBI:29103"/>
    </ligand>
</feature>
<dbReference type="InterPro" id="IPR029056">
    <property type="entry name" value="Ribokinase-like"/>
</dbReference>
<keyword evidence="9 13" id="KW-0067">ATP-binding</keyword>
<feature type="binding site" evidence="13">
    <location>
        <position position="250"/>
    </location>
    <ligand>
        <name>K(+)</name>
        <dbReference type="ChEBI" id="CHEBI:29103"/>
    </ligand>
</feature>
<dbReference type="PANTHER" id="PTHR10584">
    <property type="entry name" value="SUGAR KINASE"/>
    <property type="match status" value="1"/>
</dbReference>
<feature type="binding site" evidence="13">
    <location>
        <begin position="13"/>
        <end position="15"/>
    </location>
    <ligand>
        <name>substrate</name>
    </ligand>
</feature>
<organism evidence="16 18">
    <name type="scientific">Photobacterium damsela subsp. piscicida</name>
    <name type="common">Pasteurella piscicida</name>
    <dbReference type="NCBI Taxonomy" id="38294"/>
    <lineage>
        <taxon>Bacteria</taxon>
        <taxon>Pseudomonadati</taxon>
        <taxon>Pseudomonadota</taxon>
        <taxon>Gammaproteobacteria</taxon>
        <taxon>Vibrionales</taxon>
        <taxon>Vibrionaceae</taxon>
        <taxon>Photobacterium</taxon>
    </lineage>
</organism>
<dbReference type="InterPro" id="IPR002173">
    <property type="entry name" value="Carboh/pur_kinase_PfkB_CS"/>
</dbReference>
<evidence type="ECO:0000256" key="10">
    <source>
        <dbReference type="ARBA" id="ARBA00022842"/>
    </source>
</evidence>
<dbReference type="InterPro" id="IPR002139">
    <property type="entry name" value="Ribo/fructo_kinase"/>
</dbReference>
<dbReference type="FunFam" id="3.40.1190.20:FF:000012">
    <property type="entry name" value="Ribokinase"/>
    <property type="match status" value="1"/>
</dbReference>
<comment type="activity regulation">
    <text evidence="13">Activated by a monovalent cation that binds near, but not in, the active site. The most likely occupant of the site in vivo is potassium. Ion binding induces a conformational change that may alter substrate affinity.</text>
</comment>
<dbReference type="Gene3D" id="3.40.1190.20">
    <property type="match status" value="1"/>
</dbReference>
<comment type="similarity">
    <text evidence="13">Belongs to the carbohydrate kinase PfkB family. Ribokinase subfamily.</text>
</comment>
<dbReference type="NCBIfam" id="TIGR02152">
    <property type="entry name" value="D_ribokin_bact"/>
    <property type="match status" value="1"/>
</dbReference>
<keyword evidence="7 13" id="KW-0547">Nucleotide-binding</keyword>
<feature type="binding site" evidence="13">
    <location>
        <position position="284"/>
    </location>
    <ligand>
        <name>K(+)</name>
        <dbReference type="ChEBI" id="CHEBI:29103"/>
    </ligand>
</feature>
<dbReference type="EC" id="2.7.1.15" evidence="2 13"/>
<accession>A0A1V1V3L2</accession>
<feature type="binding site" evidence="13">
    <location>
        <begin position="253"/>
        <end position="254"/>
    </location>
    <ligand>
        <name>ATP</name>
        <dbReference type="ChEBI" id="CHEBI:30616"/>
    </ligand>
</feature>